<accession>A0A6A5CBK3</accession>
<keyword evidence="4" id="KW-0804">Transcription</keyword>
<reference evidence="7 8" key="1">
    <citation type="journal article" date="2019" name="Sci. Rep.">
        <title>Nanopore sequencing improves the draft genome of the human pathogenic amoeba Naegleria fowleri.</title>
        <authorList>
            <person name="Liechti N."/>
            <person name="Schurch N."/>
            <person name="Bruggmann R."/>
            <person name="Wittwer M."/>
        </authorList>
    </citation>
    <scope>NUCLEOTIDE SEQUENCE [LARGE SCALE GENOMIC DNA]</scope>
    <source>
        <strain evidence="7 8">ATCC 30894</strain>
    </source>
</reference>
<protein>
    <submittedName>
        <fullName evidence="7">Uncharacterized protein</fullName>
    </submittedName>
</protein>
<name>A0A6A5CBK3_NAEFO</name>
<organism evidence="7 8">
    <name type="scientific">Naegleria fowleri</name>
    <name type="common">Brain eating amoeba</name>
    <dbReference type="NCBI Taxonomy" id="5763"/>
    <lineage>
        <taxon>Eukaryota</taxon>
        <taxon>Discoba</taxon>
        <taxon>Heterolobosea</taxon>
        <taxon>Tetramitia</taxon>
        <taxon>Eutetramitia</taxon>
        <taxon>Vahlkampfiidae</taxon>
        <taxon>Naegleria</taxon>
    </lineage>
</organism>
<keyword evidence="3" id="KW-0805">Transcription regulation</keyword>
<evidence type="ECO:0000256" key="6">
    <source>
        <dbReference type="SAM" id="MobiDB-lite"/>
    </source>
</evidence>
<dbReference type="EMBL" id="VFQX01000002">
    <property type="protein sequence ID" value="KAF0984432.1"/>
    <property type="molecule type" value="Genomic_DNA"/>
</dbReference>
<dbReference type="Proteomes" id="UP000444721">
    <property type="component" value="Unassembled WGS sequence"/>
</dbReference>
<comment type="caution">
    <text evidence="7">The sequence shown here is derived from an EMBL/GenBank/DDBJ whole genome shotgun (WGS) entry which is preliminary data.</text>
</comment>
<dbReference type="RefSeq" id="XP_044569145.1">
    <property type="nucleotide sequence ID" value="XM_044706600.1"/>
</dbReference>
<gene>
    <name evidence="7" type="ORF">FDP41_000331</name>
</gene>
<evidence type="ECO:0000256" key="2">
    <source>
        <dbReference type="ARBA" id="ARBA00008048"/>
    </source>
</evidence>
<dbReference type="GeneID" id="68107549"/>
<evidence type="ECO:0000256" key="1">
    <source>
        <dbReference type="ARBA" id="ARBA00004123"/>
    </source>
</evidence>
<evidence type="ECO:0000256" key="3">
    <source>
        <dbReference type="ARBA" id="ARBA00023015"/>
    </source>
</evidence>
<dbReference type="VEuPathDB" id="AmoebaDB:FDP41_000331"/>
<comment type="similarity">
    <text evidence="2">Belongs to the Mediator complex subunit 27 family.</text>
</comment>
<dbReference type="PANTHER" id="PTHR13130">
    <property type="entry name" value="34 KDA TRANSCRIPTIONAL CO-ACTIVATOR-RELATED"/>
    <property type="match status" value="1"/>
</dbReference>
<dbReference type="PANTHER" id="PTHR13130:SF4">
    <property type="entry name" value="MEDIATOR OF RNA POLYMERASE II TRANSCRIPTION SUBUNIT 27"/>
    <property type="match status" value="1"/>
</dbReference>
<proteinExistence type="inferred from homology"/>
<dbReference type="VEuPathDB" id="AmoebaDB:NF0099480"/>
<dbReference type="GO" id="GO:0006357">
    <property type="term" value="P:regulation of transcription by RNA polymerase II"/>
    <property type="evidence" value="ECO:0007669"/>
    <property type="project" value="TreeGrafter"/>
</dbReference>
<feature type="compositionally biased region" description="Polar residues" evidence="6">
    <location>
        <begin position="358"/>
        <end position="378"/>
    </location>
</feature>
<dbReference type="VEuPathDB" id="AmoebaDB:NfTy_000390"/>
<evidence type="ECO:0000256" key="5">
    <source>
        <dbReference type="ARBA" id="ARBA00023242"/>
    </source>
</evidence>
<dbReference type="GO" id="GO:0003713">
    <property type="term" value="F:transcription coactivator activity"/>
    <property type="evidence" value="ECO:0007669"/>
    <property type="project" value="TreeGrafter"/>
</dbReference>
<dbReference type="OMA" id="FQAFMIY"/>
<dbReference type="Pfam" id="PF11571">
    <property type="entry name" value="Med27"/>
    <property type="match status" value="1"/>
</dbReference>
<dbReference type="OrthoDB" id="10256788at2759"/>
<feature type="compositionally biased region" description="Basic and acidic residues" evidence="6">
    <location>
        <begin position="340"/>
        <end position="349"/>
    </location>
</feature>
<keyword evidence="5" id="KW-0539">Nucleus</keyword>
<dbReference type="InterPro" id="IPR021627">
    <property type="entry name" value="Mediator_Med27"/>
</dbReference>
<evidence type="ECO:0000256" key="4">
    <source>
        <dbReference type="ARBA" id="ARBA00023163"/>
    </source>
</evidence>
<evidence type="ECO:0000313" key="8">
    <source>
        <dbReference type="Proteomes" id="UP000444721"/>
    </source>
</evidence>
<dbReference type="AlphaFoldDB" id="A0A6A5CBK3"/>
<evidence type="ECO:0000313" key="7">
    <source>
        <dbReference type="EMBL" id="KAF0984432.1"/>
    </source>
</evidence>
<feature type="region of interest" description="Disordered" evidence="6">
    <location>
        <begin position="337"/>
        <end position="385"/>
    </location>
</feature>
<sequence length="385" mass="43593">MSSAGSSSSSSESCEDIIENIDIIMNDVCRFRSVVQKIFSDVNPHNRSFLNVSTPLTAGYSEVPVVRNQISTLIQTAKIHLDNLKNIDARLKQKKTATRAILLGEVDRSGMDKMKNKIDANLQVISKHLEKKRFKAYDAEESEEFEPPKKGKTLVSPSSKIQKILPRDESSFKDCGEILAELKTGRTRDFFSMVDLVKITKTSDNFSSAYIKLSELFIVNIIFKDTVPLQATVFSADEPIFEISASKHKLNRQISKICCQALEYYRSHPVYKNYPFQAFMIYFAHYRRIMTDKCGYCDTMMAPPNIMELPYFRDFETTKAYHMHHIPVSRRFDLGLPGTEEYKPKDSTKKNSTTTSSGINTPMSVSASQTPVQTSKMDVTSGAEE</sequence>
<comment type="subcellular location">
    <subcellularLocation>
        <location evidence="1">Nucleus</location>
    </subcellularLocation>
</comment>
<keyword evidence="8" id="KW-1185">Reference proteome</keyword>
<dbReference type="GO" id="GO:0016592">
    <property type="term" value="C:mediator complex"/>
    <property type="evidence" value="ECO:0007669"/>
    <property type="project" value="InterPro"/>
</dbReference>